<evidence type="ECO:0008006" key="3">
    <source>
        <dbReference type="Google" id="ProtNLM"/>
    </source>
</evidence>
<keyword evidence="1" id="KW-1133">Transmembrane helix</keyword>
<feature type="transmembrane region" description="Helical" evidence="1">
    <location>
        <begin position="6"/>
        <end position="24"/>
    </location>
</feature>
<dbReference type="EMBL" id="MN739633">
    <property type="protein sequence ID" value="QHT17293.1"/>
    <property type="molecule type" value="Genomic_DNA"/>
</dbReference>
<name>A0A6C0DL42_9ZZZZ</name>
<evidence type="ECO:0000313" key="2">
    <source>
        <dbReference type="EMBL" id="QHT17293.1"/>
    </source>
</evidence>
<sequence length="422" mass="51121">MFQYIFVSIFFVLIIVFMIIKLKYPFWNIQPVFHNYDYWRYFYWTPFIIQKYKPLRTKFCDFEQIKTIPYLECSQLQQKNLENLIQCYYYHTDKIMHIINKNDIHNILAGQNEPSYVSFYTESLFSNNSNYIMDLSSIILNQQYPIACITSRYTKMFYKNPKNKNEYVELPSYFIDFICVHREHDLKKISRKLLQTHEYNQRMKNPSIHTSIMKKENILFEGIIPLVEYETTTYYLRNIRYPRLPPHFHIDMLLNENEGILIDFLYLQTHTISKSSQFDVCIIPDVSVLISMMRQKLLYVFCLRKGEDIYGFYFLKDAKTQYDELEGNTLQCFASVMNYDFIYEERQTQLFYLGFLHGLNNILKINNTYKILIIEETSNNDILLYHWRQKYTPVFKNKSAYYLYNIIYPSSPLSPNKCMIFL</sequence>
<dbReference type="AlphaFoldDB" id="A0A6C0DL42"/>
<accession>A0A6C0DL42</accession>
<keyword evidence="1" id="KW-0472">Membrane</keyword>
<organism evidence="2">
    <name type="scientific">viral metagenome</name>
    <dbReference type="NCBI Taxonomy" id="1070528"/>
    <lineage>
        <taxon>unclassified sequences</taxon>
        <taxon>metagenomes</taxon>
        <taxon>organismal metagenomes</taxon>
    </lineage>
</organism>
<protein>
    <recommendedName>
        <fullName evidence="3">Glycylpeptide N-tetradecanoyltransferase</fullName>
    </recommendedName>
</protein>
<evidence type="ECO:0000256" key="1">
    <source>
        <dbReference type="SAM" id="Phobius"/>
    </source>
</evidence>
<reference evidence="2" key="1">
    <citation type="journal article" date="2020" name="Nature">
        <title>Giant virus diversity and host interactions through global metagenomics.</title>
        <authorList>
            <person name="Schulz F."/>
            <person name="Roux S."/>
            <person name="Paez-Espino D."/>
            <person name="Jungbluth S."/>
            <person name="Walsh D.A."/>
            <person name="Denef V.J."/>
            <person name="McMahon K.D."/>
            <person name="Konstantinidis K.T."/>
            <person name="Eloe-Fadrosh E.A."/>
            <person name="Kyrpides N.C."/>
            <person name="Woyke T."/>
        </authorList>
    </citation>
    <scope>NUCLEOTIDE SEQUENCE</scope>
    <source>
        <strain evidence="2">GVMAG-M-3300023174-24</strain>
    </source>
</reference>
<keyword evidence="1" id="KW-0812">Transmembrane</keyword>
<proteinExistence type="predicted"/>